<dbReference type="Gene3D" id="3.40.50.300">
    <property type="entry name" value="P-loop containing nucleotide triphosphate hydrolases"/>
    <property type="match status" value="1"/>
</dbReference>
<dbReference type="PROSITE" id="PS01081">
    <property type="entry name" value="HTH_TETR_1"/>
    <property type="match status" value="1"/>
</dbReference>
<evidence type="ECO:0000313" key="5">
    <source>
        <dbReference type="EMBL" id="GGJ66355.1"/>
    </source>
</evidence>
<dbReference type="InterPro" id="IPR001647">
    <property type="entry name" value="HTH_TetR"/>
</dbReference>
<evidence type="ECO:0000256" key="1">
    <source>
        <dbReference type="ARBA" id="ARBA00022491"/>
    </source>
</evidence>
<dbReference type="InterPro" id="IPR050624">
    <property type="entry name" value="HTH-type_Tx_Regulator"/>
</dbReference>
<feature type="DNA-binding region" description="H-T-H motif" evidence="3">
    <location>
        <begin position="191"/>
        <end position="210"/>
    </location>
</feature>
<evidence type="ECO:0000259" key="4">
    <source>
        <dbReference type="PROSITE" id="PS50977"/>
    </source>
</evidence>
<keyword evidence="1" id="KW-0678">Repressor</keyword>
<dbReference type="SUPFAM" id="SSF53474">
    <property type="entry name" value="alpha/beta-Hydrolases"/>
    <property type="match status" value="1"/>
</dbReference>
<dbReference type="SUPFAM" id="SSF52540">
    <property type="entry name" value="P-loop containing nucleoside triphosphate hydrolases"/>
    <property type="match status" value="1"/>
</dbReference>
<reference evidence="6" key="1">
    <citation type="journal article" date="2019" name="Int. J. Syst. Evol. Microbiol.">
        <title>The Global Catalogue of Microorganisms (GCM) 10K type strain sequencing project: providing services to taxonomists for standard genome sequencing and annotation.</title>
        <authorList>
            <consortium name="The Broad Institute Genomics Platform"/>
            <consortium name="The Broad Institute Genome Sequencing Center for Infectious Disease"/>
            <person name="Wu L."/>
            <person name="Ma J."/>
        </authorList>
    </citation>
    <scope>NUCLEOTIDE SEQUENCE [LARGE SCALE GENOMIC DNA]</scope>
    <source>
        <strain evidence="6">JCM 30071</strain>
    </source>
</reference>
<sequence length="353" mass="40820">MQDQNHIILSEVNETNLKNISLEIPKKKITIFTGVSGAGKSSIVFDTISKVQASPHKELTEQTLRHHIKRTFNWHAFEMIWPNPPAAERLAKLTVKTLFIIGTEELPDNLRVADYFRKQSAAQIIEISGADHMVTLTHPKDLYRHIRFFKRMMIDMPRTPQENERIRQLAKESILKAAMELFIKQGYHATSISDIAIQAGVSKGLLYNYFKGKEELLATMVDARVGEIVEVMDQAKAIDTPVEQIKHIIEGAIDNVYDRPEEFRFYLHPQTQPEADHELIKYSRFLIEENGRQFEFQCKIFEKLGAKESRKRSLYFSSTLQGIMLMISTYPQQFPIEEIKKQIVDEFCNSLSF</sequence>
<dbReference type="PRINTS" id="PR00455">
    <property type="entry name" value="HTHTETR"/>
</dbReference>
<dbReference type="Proteomes" id="UP000634435">
    <property type="component" value="Unassembled WGS sequence"/>
</dbReference>
<dbReference type="InterPro" id="IPR029058">
    <property type="entry name" value="AB_hydrolase_fold"/>
</dbReference>
<dbReference type="PROSITE" id="PS50977">
    <property type="entry name" value="HTH_TETR_2"/>
    <property type="match status" value="1"/>
</dbReference>
<dbReference type="PANTHER" id="PTHR43479">
    <property type="entry name" value="ACREF/ENVCD OPERON REPRESSOR-RELATED"/>
    <property type="match status" value="1"/>
</dbReference>
<keyword evidence="6" id="KW-1185">Reference proteome</keyword>
<dbReference type="EMBL" id="BMPN01000005">
    <property type="protein sequence ID" value="GGJ66355.1"/>
    <property type="molecule type" value="Genomic_DNA"/>
</dbReference>
<proteinExistence type="predicted"/>
<dbReference type="InterPro" id="IPR023772">
    <property type="entry name" value="DNA-bd_HTH_TetR-type_CS"/>
</dbReference>
<organism evidence="5 6">
    <name type="scientific">Virgibacillus kapii</name>
    <dbReference type="NCBI Taxonomy" id="1638645"/>
    <lineage>
        <taxon>Bacteria</taxon>
        <taxon>Bacillati</taxon>
        <taxon>Bacillota</taxon>
        <taxon>Bacilli</taxon>
        <taxon>Bacillales</taxon>
        <taxon>Bacillaceae</taxon>
        <taxon>Virgibacillus</taxon>
    </lineage>
</organism>
<feature type="domain" description="HTH tetR-type" evidence="4">
    <location>
        <begin position="168"/>
        <end position="228"/>
    </location>
</feature>
<comment type="caution">
    <text evidence="5">The sequence shown here is derived from an EMBL/GenBank/DDBJ whole genome shotgun (WGS) entry which is preliminary data.</text>
</comment>
<dbReference type="SUPFAM" id="SSF46689">
    <property type="entry name" value="Homeodomain-like"/>
    <property type="match status" value="1"/>
</dbReference>
<evidence type="ECO:0000256" key="3">
    <source>
        <dbReference type="PROSITE-ProRule" id="PRU00335"/>
    </source>
</evidence>
<dbReference type="InterPro" id="IPR027417">
    <property type="entry name" value="P-loop_NTPase"/>
</dbReference>
<dbReference type="Pfam" id="PF00440">
    <property type="entry name" value="TetR_N"/>
    <property type="match status" value="1"/>
</dbReference>
<evidence type="ECO:0000256" key="2">
    <source>
        <dbReference type="ARBA" id="ARBA00023125"/>
    </source>
</evidence>
<accession>A0ABQ2DPQ6</accession>
<keyword evidence="2 3" id="KW-0238">DNA-binding</keyword>
<dbReference type="InterPro" id="IPR009057">
    <property type="entry name" value="Homeodomain-like_sf"/>
</dbReference>
<dbReference type="Gene3D" id="1.10.357.10">
    <property type="entry name" value="Tetracycline Repressor, domain 2"/>
    <property type="match status" value="1"/>
</dbReference>
<gene>
    <name evidence="5" type="ORF">GCM10007111_30460</name>
</gene>
<dbReference type="PANTHER" id="PTHR43479:SF11">
    <property type="entry name" value="ACREF_ENVCD OPERON REPRESSOR-RELATED"/>
    <property type="match status" value="1"/>
</dbReference>
<protein>
    <recommendedName>
        <fullName evidence="4">HTH tetR-type domain-containing protein</fullName>
    </recommendedName>
</protein>
<name>A0ABQ2DPQ6_9BACI</name>
<evidence type="ECO:0000313" key="6">
    <source>
        <dbReference type="Proteomes" id="UP000634435"/>
    </source>
</evidence>